<feature type="compositionally biased region" description="Polar residues" evidence="1">
    <location>
        <begin position="1061"/>
        <end position="1078"/>
    </location>
</feature>
<feature type="compositionally biased region" description="Basic and acidic residues" evidence="1">
    <location>
        <begin position="372"/>
        <end position="403"/>
    </location>
</feature>
<feature type="compositionally biased region" description="Low complexity" evidence="1">
    <location>
        <begin position="139"/>
        <end position="148"/>
    </location>
</feature>
<feature type="compositionally biased region" description="Low complexity" evidence="1">
    <location>
        <begin position="1079"/>
        <end position="1090"/>
    </location>
</feature>
<accession>A0A6A5JYQ5</accession>
<feature type="compositionally biased region" description="Polar residues" evidence="1">
    <location>
        <begin position="1116"/>
        <end position="1125"/>
    </location>
</feature>
<feature type="region of interest" description="Disordered" evidence="1">
    <location>
        <begin position="688"/>
        <end position="859"/>
    </location>
</feature>
<feature type="region of interest" description="Disordered" evidence="1">
    <location>
        <begin position="52"/>
        <end position="672"/>
    </location>
</feature>
<feature type="compositionally biased region" description="Polar residues" evidence="1">
    <location>
        <begin position="1503"/>
        <end position="1513"/>
    </location>
</feature>
<feature type="region of interest" description="Disordered" evidence="1">
    <location>
        <begin position="1"/>
        <end position="25"/>
    </location>
</feature>
<reference evidence="2" key="1">
    <citation type="submission" date="2020-01" db="EMBL/GenBank/DDBJ databases">
        <authorList>
            <consortium name="DOE Joint Genome Institute"/>
            <person name="Haridas S."/>
            <person name="Albert R."/>
            <person name="Binder M."/>
            <person name="Bloem J."/>
            <person name="Labutti K."/>
            <person name="Salamov A."/>
            <person name="Andreopoulos B."/>
            <person name="Baker S.E."/>
            <person name="Barry K."/>
            <person name="Bills G."/>
            <person name="Bluhm B.H."/>
            <person name="Cannon C."/>
            <person name="Castanera R."/>
            <person name="Culley D.E."/>
            <person name="Daum C."/>
            <person name="Ezra D."/>
            <person name="Gonzalez J.B."/>
            <person name="Henrissat B."/>
            <person name="Kuo A."/>
            <person name="Liang C."/>
            <person name="Lipzen A."/>
            <person name="Lutzoni F."/>
            <person name="Magnuson J."/>
            <person name="Mondo S."/>
            <person name="Nolan M."/>
            <person name="Ohm R."/>
            <person name="Pangilinan J."/>
            <person name="Park H.-J."/>
            <person name="Ramirez L."/>
            <person name="Alfaro M."/>
            <person name="Sun H."/>
            <person name="Tritt A."/>
            <person name="Yoshinaga Y."/>
            <person name="Zwiers L.-H."/>
            <person name="Turgeon B.G."/>
            <person name="Goodwin S.B."/>
            <person name="Spatafora J.W."/>
            <person name="Crous P.W."/>
            <person name="Grigoriev I.V."/>
        </authorList>
    </citation>
    <scope>NUCLEOTIDE SEQUENCE</scope>
    <source>
        <strain evidence="2">P77</strain>
    </source>
</reference>
<proteinExistence type="predicted"/>
<feature type="compositionally biased region" description="Low complexity" evidence="1">
    <location>
        <begin position="52"/>
        <end position="64"/>
    </location>
</feature>
<feature type="region of interest" description="Disordered" evidence="1">
    <location>
        <begin position="1418"/>
        <end position="1546"/>
    </location>
</feature>
<feature type="region of interest" description="Disordered" evidence="1">
    <location>
        <begin position="875"/>
        <end position="1396"/>
    </location>
</feature>
<evidence type="ECO:0000313" key="3">
    <source>
        <dbReference type="Proteomes" id="UP000800040"/>
    </source>
</evidence>
<organism evidence="2 3">
    <name type="scientific">Decorospora gaudefroyi</name>
    <dbReference type="NCBI Taxonomy" id="184978"/>
    <lineage>
        <taxon>Eukaryota</taxon>
        <taxon>Fungi</taxon>
        <taxon>Dikarya</taxon>
        <taxon>Ascomycota</taxon>
        <taxon>Pezizomycotina</taxon>
        <taxon>Dothideomycetes</taxon>
        <taxon>Pleosporomycetidae</taxon>
        <taxon>Pleosporales</taxon>
        <taxon>Pleosporineae</taxon>
        <taxon>Pleosporaceae</taxon>
        <taxon>Decorospora</taxon>
    </lineage>
</organism>
<feature type="compositionally biased region" description="Polar residues" evidence="1">
    <location>
        <begin position="736"/>
        <end position="748"/>
    </location>
</feature>
<feature type="compositionally biased region" description="Low complexity" evidence="1">
    <location>
        <begin position="522"/>
        <end position="537"/>
    </location>
</feature>
<feature type="compositionally biased region" description="Acidic residues" evidence="1">
    <location>
        <begin position="828"/>
        <end position="849"/>
    </location>
</feature>
<name>A0A6A5JYQ5_9PLEO</name>
<dbReference type="OrthoDB" id="5423926at2759"/>
<feature type="compositionally biased region" description="Low complexity" evidence="1">
    <location>
        <begin position="1353"/>
        <end position="1365"/>
    </location>
</feature>
<keyword evidence="3" id="KW-1185">Reference proteome</keyword>
<feature type="compositionally biased region" description="Pro residues" evidence="1">
    <location>
        <begin position="109"/>
        <end position="118"/>
    </location>
</feature>
<feature type="compositionally biased region" description="Polar residues" evidence="1">
    <location>
        <begin position="592"/>
        <end position="607"/>
    </location>
</feature>
<feature type="compositionally biased region" description="Polar residues" evidence="1">
    <location>
        <begin position="883"/>
        <end position="926"/>
    </location>
</feature>
<dbReference type="Proteomes" id="UP000800040">
    <property type="component" value="Unassembled WGS sequence"/>
</dbReference>
<feature type="compositionally biased region" description="Basic and acidic residues" evidence="1">
    <location>
        <begin position="319"/>
        <end position="361"/>
    </location>
</feature>
<sequence length="1546" mass="165121">MFGKRRRAASNPSQRAAPQPSASASLAATKAFIRNAETNGDLSSAAAAAALRTHVTTPTPVGETVTKRMVRRGSLSSTASGSRPAPGPLRRQSSSGSMTERSFRAPSPAIAPPVPPVPRDVQQQVGGSVVHRRASSLEPAYRGGSPAPRGGGRGVSLDRGASMAGRGQRPAHNHLTHVAEEDDTSLSVNFSRPISPAATGTRQNPSPPSSHGWFAGPVVDQEAVQRMSSTSRPKTSSGVSRYDVANAHRSVQSAAERPVKTHDISHGAQGLRLTSGSMRAKPSGTAVPSQSFLPRQTARPVDPNSPDAIYDPSTRKFIHKQDAMARHRELHEEEEPEPARHPVARHVDSFHPMHIPEDHMGRGSPTPVRYYVRQEEAPPQQREEPLPRFDTTARRSEPVERSEPYLGAGTVTPYSDDFADADTQTPEQANTSRKLEDSGYGTIVGQKEDVAPPTIAGNQDSPYPRLASPAIPTPSNALTAQGRGSIRAGHDRNTSLSPPRNAHFAPVAVQLSGTKHDPLPRSVSPAKSALKASPSVLRRGESPIARNGRLYSKGASSEASVTDSDDGGRKKKRSVRVSFEEDPVVAGAAAHTETNTSTAQSGLSASKWSPIAEKEDELEDFMKPRPALPLFGSIRDKERRPRDDMAEKVTETVSPAAMSASAGSMREASQASSDMAIGNVLAHDFATKQAASNDPLPPDVTTVEGSGYASDSSEFTDPYKPTELALQQPPAPEPKSLSTPLDVTSSAPAISEHVVELPNIELQPATPSPHEHPEPKFQSMTIPGGWDEAAPEPEEEQTVKPGQSTPTQLPSAIASEAASQQPPPVSPAEDESTDDDDSVYSDAYEDLSDGDGGFGSIDALMESPVVPSTSGLMLSKYADSAPTDGSASKLRQQTSADDNSDSNATPTQDWNATQQHWSGLNASLKQPPQAEPPSGRVSHAQEVIARVMQAPVVAPSASSDYSPETTPERKVTAIAPPRLSTSPPPYSATKPLKSALKKSSAPQPALSAEPTNRTTMRTAARKEGSSETQMKRTMRGGPATTARTEPETRTSMRSSMRGAPENTSRAQPQMRTSMRATDSPSAPSLGLAASRHSMVPMDTKPPRGALQKRNIPPSAAVSQARPQSMPTARPVTAPVPTYDSDSDASASSFQRTRRRGSRNQGGRYTMRGSMRQEPAPTMRANAPGPKQVRAISPPGSPSPAMRTSMRPSSPTPEPAKSSKFSIRSLSPMGRFRKGPDFRPSSPQPKQKPALNKQPKPAKQRSSTKPVKATKAPFRSRFADSSDDDDDHHQTRRFQSRFDDSDDDEPINYQLPTDLTPVRGIPRRAGEEDGDSTDLEEEADDDSPYTEFKPAPATNGTNGNTNGQGTALSAGSLRDSQHAPALPSFEAGGKGKAKRGFFGLGKKKKNVALQPEGTQAQVAPVYAPDEIPMPPTQRNRDMGFPMTPIDEDKEFGAPVSTSPQSKKPPKLQRRTTPEWPLPPVPAVGTDDRPMSSDGVAPRRPRFANRQSSAISNASAPIVDAQGRSVSYGRSGKKKKFQGLRRVFGLND</sequence>
<evidence type="ECO:0000313" key="2">
    <source>
        <dbReference type="EMBL" id="KAF1829321.1"/>
    </source>
</evidence>
<feature type="compositionally biased region" description="Polar residues" evidence="1">
    <location>
        <begin position="800"/>
        <end position="809"/>
    </location>
</feature>
<protein>
    <submittedName>
        <fullName evidence="2">Uncharacterized protein</fullName>
    </submittedName>
</protein>
<feature type="compositionally biased region" description="Polar residues" evidence="1">
    <location>
        <begin position="956"/>
        <end position="965"/>
    </location>
</feature>
<feature type="compositionally biased region" description="Low complexity" evidence="1">
    <location>
        <begin position="987"/>
        <end position="1005"/>
    </location>
</feature>
<feature type="compositionally biased region" description="Polar residues" evidence="1">
    <location>
        <begin position="185"/>
        <end position="204"/>
    </location>
</feature>
<feature type="compositionally biased region" description="Basic and acidic residues" evidence="1">
    <location>
        <begin position="634"/>
        <end position="650"/>
    </location>
</feature>
<feature type="compositionally biased region" description="Acidic residues" evidence="1">
    <location>
        <begin position="1327"/>
        <end position="1343"/>
    </location>
</feature>
<feature type="compositionally biased region" description="Polar residues" evidence="1">
    <location>
        <begin position="91"/>
        <end position="100"/>
    </location>
</feature>
<gene>
    <name evidence="2" type="ORF">BDW02DRAFT_510224</name>
</gene>
<dbReference type="EMBL" id="ML975451">
    <property type="protein sequence ID" value="KAF1829321.1"/>
    <property type="molecule type" value="Genomic_DNA"/>
</dbReference>
<feature type="compositionally biased region" description="Polar residues" evidence="1">
    <location>
        <begin position="422"/>
        <end position="432"/>
    </location>
</feature>
<feature type="compositionally biased region" description="Low complexity" evidence="1">
    <location>
        <begin position="654"/>
        <end position="669"/>
    </location>
</feature>
<feature type="compositionally biased region" description="Low complexity" evidence="1">
    <location>
        <begin position="9"/>
        <end position="25"/>
    </location>
</feature>
<feature type="compositionally biased region" description="Low complexity" evidence="1">
    <location>
        <begin position="810"/>
        <end position="820"/>
    </location>
</feature>
<feature type="compositionally biased region" description="Polar residues" evidence="1">
    <location>
        <begin position="226"/>
        <end position="239"/>
    </location>
</feature>
<feature type="compositionally biased region" description="Low complexity" evidence="1">
    <location>
        <begin position="1126"/>
        <end position="1148"/>
    </location>
</feature>
<evidence type="ECO:0000256" key="1">
    <source>
        <dbReference type="SAM" id="MobiDB-lite"/>
    </source>
</evidence>